<dbReference type="Proteomes" id="UP000798662">
    <property type="component" value="Chromosome 2"/>
</dbReference>
<sequence>MLPPWARWFAQPRPHLPPPGKRTSVVRVRGVPVHHPSTDAGPAAATDHHPGAALGNHAADTHIHQTPTHLTRLAAGGHRRRRCRAVVATRPLGARRRLGRRLGRLAGVHGGGRRHRNLPPSRELLGSGRGLSGVGEGGGGRGGRRVSHVGGRGDSRPAAVIHGCRPPHGRRPGGDPPPGGGGHRVSATADASATDVTRRHRTTGPCRGP</sequence>
<reference evidence="1" key="1">
    <citation type="submission" date="2019-11" db="EMBL/GenBank/DDBJ databases">
        <title>Nori genome reveals adaptations in red seaweeds to the harsh intertidal environment.</title>
        <authorList>
            <person name="Wang D."/>
            <person name="Mao Y."/>
        </authorList>
    </citation>
    <scope>NUCLEOTIDE SEQUENCE</scope>
    <source>
        <tissue evidence="1">Gametophyte</tissue>
    </source>
</reference>
<proteinExistence type="predicted"/>
<evidence type="ECO:0000313" key="1">
    <source>
        <dbReference type="EMBL" id="KAK1865282.1"/>
    </source>
</evidence>
<protein>
    <submittedName>
        <fullName evidence="1">Uncharacterized protein</fullName>
    </submittedName>
</protein>
<evidence type="ECO:0000313" key="2">
    <source>
        <dbReference type="Proteomes" id="UP000798662"/>
    </source>
</evidence>
<name>A0ACC3C530_PYRYE</name>
<gene>
    <name evidence="1" type="ORF">I4F81_007815</name>
</gene>
<keyword evidence="2" id="KW-1185">Reference proteome</keyword>
<comment type="caution">
    <text evidence="1">The sequence shown here is derived from an EMBL/GenBank/DDBJ whole genome shotgun (WGS) entry which is preliminary data.</text>
</comment>
<accession>A0ACC3C530</accession>
<dbReference type="EMBL" id="CM020619">
    <property type="protein sequence ID" value="KAK1865282.1"/>
    <property type="molecule type" value="Genomic_DNA"/>
</dbReference>
<organism evidence="1 2">
    <name type="scientific">Pyropia yezoensis</name>
    <name type="common">Susabi-nori</name>
    <name type="synonym">Porphyra yezoensis</name>
    <dbReference type="NCBI Taxonomy" id="2788"/>
    <lineage>
        <taxon>Eukaryota</taxon>
        <taxon>Rhodophyta</taxon>
        <taxon>Bangiophyceae</taxon>
        <taxon>Bangiales</taxon>
        <taxon>Bangiaceae</taxon>
        <taxon>Pyropia</taxon>
    </lineage>
</organism>